<evidence type="ECO:0000256" key="6">
    <source>
        <dbReference type="ARBA" id="ARBA00022726"/>
    </source>
</evidence>
<dbReference type="GO" id="GO:0005524">
    <property type="term" value="F:ATP binding"/>
    <property type="evidence" value="ECO:0007669"/>
    <property type="project" value="UniProtKB-UniRule"/>
</dbReference>
<dbReference type="Gene3D" id="3.40.1190.20">
    <property type="match status" value="1"/>
</dbReference>
<dbReference type="OrthoDB" id="432447at2759"/>
<dbReference type="GeneID" id="20815244"/>
<dbReference type="RefSeq" id="XP_009839013.1">
    <property type="nucleotide sequence ID" value="XM_009840711.1"/>
</dbReference>
<evidence type="ECO:0000256" key="7">
    <source>
        <dbReference type="ARBA" id="ARBA00022741"/>
    </source>
</evidence>
<evidence type="ECO:0000313" key="13">
    <source>
        <dbReference type="EMBL" id="ETV71348.1"/>
    </source>
</evidence>
<dbReference type="STRING" id="112090.W4FXF6"/>
<evidence type="ECO:0000256" key="9">
    <source>
        <dbReference type="ARBA" id="ARBA00022840"/>
    </source>
</evidence>
<dbReference type="GO" id="GO:0006166">
    <property type="term" value="P:purine ribonucleoside salvage"/>
    <property type="evidence" value="ECO:0007669"/>
    <property type="project" value="UniProtKB-KW"/>
</dbReference>
<dbReference type="AlphaFoldDB" id="W4FXF6"/>
<organism evidence="13">
    <name type="scientific">Aphanomyces astaci</name>
    <name type="common">Crayfish plague agent</name>
    <dbReference type="NCBI Taxonomy" id="112090"/>
    <lineage>
        <taxon>Eukaryota</taxon>
        <taxon>Sar</taxon>
        <taxon>Stramenopiles</taxon>
        <taxon>Oomycota</taxon>
        <taxon>Saprolegniomycetes</taxon>
        <taxon>Saprolegniales</taxon>
        <taxon>Verrucalvaceae</taxon>
        <taxon>Aphanomyces</taxon>
    </lineage>
</organism>
<dbReference type="CDD" id="cd01168">
    <property type="entry name" value="adenosine_kinase"/>
    <property type="match status" value="1"/>
</dbReference>
<reference evidence="13" key="1">
    <citation type="submission" date="2013-12" db="EMBL/GenBank/DDBJ databases">
        <title>The Genome Sequence of Aphanomyces astaci APO3.</title>
        <authorList>
            <consortium name="The Broad Institute Genomics Platform"/>
            <person name="Russ C."/>
            <person name="Tyler B."/>
            <person name="van West P."/>
            <person name="Dieguez-Uribeondo J."/>
            <person name="Young S.K."/>
            <person name="Zeng Q."/>
            <person name="Gargeya S."/>
            <person name="Fitzgerald M."/>
            <person name="Abouelleil A."/>
            <person name="Alvarado L."/>
            <person name="Chapman S.B."/>
            <person name="Gainer-Dewar J."/>
            <person name="Goldberg J."/>
            <person name="Griggs A."/>
            <person name="Gujja S."/>
            <person name="Hansen M."/>
            <person name="Howarth C."/>
            <person name="Imamovic A."/>
            <person name="Ireland A."/>
            <person name="Larimer J."/>
            <person name="McCowan C."/>
            <person name="Murphy C."/>
            <person name="Pearson M."/>
            <person name="Poon T.W."/>
            <person name="Priest M."/>
            <person name="Roberts A."/>
            <person name="Saif S."/>
            <person name="Shea T."/>
            <person name="Sykes S."/>
            <person name="Wortman J."/>
            <person name="Nusbaum C."/>
            <person name="Birren B."/>
        </authorList>
    </citation>
    <scope>NUCLEOTIDE SEQUENCE [LARGE SCALE GENOMIC DNA]</scope>
    <source>
        <strain evidence="13">APO3</strain>
    </source>
</reference>
<dbReference type="GO" id="GO:0004001">
    <property type="term" value="F:adenosine kinase activity"/>
    <property type="evidence" value="ECO:0007669"/>
    <property type="project" value="UniProtKB-UniRule"/>
</dbReference>
<evidence type="ECO:0000256" key="11">
    <source>
        <dbReference type="RuleBase" id="RU368116"/>
    </source>
</evidence>
<keyword evidence="5 11" id="KW-0808">Transferase</keyword>
<dbReference type="InterPro" id="IPR001805">
    <property type="entry name" value="Adenokinase"/>
</dbReference>
<dbReference type="Gene3D" id="3.30.1110.10">
    <property type="match status" value="1"/>
</dbReference>
<comment type="catalytic activity">
    <reaction evidence="11">
        <text>adenosine + ATP = AMP + ADP + H(+)</text>
        <dbReference type="Rhea" id="RHEA:20824"/>
        <dbReference type="ChEBI" id="CHEBI:15378"/>
        <dbReference type="ChEBI" id="CHEBI:16335"/>
        <dbReference type="ChEBI" id="CHEBI:30616"/>
        <dbReference type="ChEBI" id="CHEBI:456215"/>
        <dbReference type="ChEBI" id="CHEBI:456216"/>
        <dbReference type="EC" id="2.7.1.20"/>
    </reaction>
</comment>
<evidence type="ECO:0000256" key="5">
    <source>
        <dbReference type="ARBA" id="ARBA00022679"/>
    </source>
</evidence>
<dbReference type="PANTHER" id="PTHR45769">
    <property type="entry name" value="ADENOSINE KINASE"/>
    <property type="match status" value="1"/>
</dbReference>
<keyword evidence="7 11" id="KW-0547">Nucleotide-binding</keyword>
<dbReference type="PANTHER" id="PTHR45769:SF3">
    <property type="entry name" value="ADENOSINE KINASE"/>
    <property type="match status" value="1"/>
</dbReference>
<dbReference type="SUPFAM" id="SSF53613">
    <property type="entry name" value="Ribokinase-like"/>
    <property type="match status" value="1"/>
</dbReference>
<dbReference type="GO" id="GO:0044209">
    <property type="term" value="P:AMP salvage"/>
    <property type="evidence" value="ECO:0007669"/>
    <property type="project" value="UniProtKB-UniRule"/>
</dbReference>
<dbReference type="VEuPathDB" id="FungiDB:H257_13248"/>
<feature type="domain" description="Carbohydrate kinase PfkB" evidence="12">
    <location>
        <begin position="52"/>
        <end position="338"/>
    </location>
</feature>
<dbReference type="GO" id="GO:0005829">
    <property type="term" value="C:cytosol"/>
    <property type="evidence" value="ECO:0007669"/>
    <property type="project" value="TreeGrafter"/>
</dbReference>
<accession>W4FXF6</accession>
<keyword evidence="11" id="KW-0460">Magnesium</keyword>
<comment type="pathway">
    <text evidence="2 11">Purine metabolism; AMP biosynthesis via salvage pathway; AMP from adenosine: step 1/1.</text>
</comment>
<dbReference type="GO" id="GO:0006144">
    <property type="term" value="P:purine nucleobase metabolic process"/>
    <property type="evidence" value="ECO:0007669"/>
    <property type="project" value="TreeGrafter"/>
</dbReference>
<name>W4FXF6_APHAT</name>
<evidence type="ECO:0000256" key="8">
    <source>
        <dbReference type="ARBA" id="ARBA00022777"/>
    </source>
</evidence>
<evidence type="ECO:0000256" key="10">
    <source>
        <dbReference type="PIRSR" id="PIRSR601805-1"/>
    </source>
</evidence>
<comment type="function">
    <text evidence="11">ATP dependent phosphorylation of adenosine and other related nucleoside analogs to monophosphate derivatives.</text>
</comment>
<dbReference type="Pfam" id="PF00294">
    <property type="entry name" value="PfkB"/>
    <property type="match status" value="1"/>
</dbReference>
<keyword evidence="6 11" id="KW-0660">Purine salvage</keyword>
<comment type="cofactor">
    <cofactor evidence="1 11">
        <name>Mg(2+)</name>
        <dbReference type="ChEBI" id="CHEBI:18420"/>
    </cofactor>
</comment>
<feature type="active site" description="Proton acceptor" evidence="10">
    <location>
        <position position="300"/>
    </location>
</feature>
<gene>
    <name evidence="13" type="ORF">H257_13248</name>
</gene>
<dbReference type="GO" id="GO:0005634">
    <property type="term" value="C:nucleus"/>
    <property type="evidence" value="ECO:0007669"/>
    <property type="project" value="TreeGrafter"/>
</dbReference>
<comment type="similarity">
    <text evidence="3 11">Belongs to the carbohydrate kinase PfkB family.</text>
</comment>
<evidence type="ECO:0000259" key="12">
    <source>
        <dbReference type="Pfam" id="PF00294"/>
    </source>
</evidence>
<keyword evidence="9 11" id="KW-0067">ATP-binding</keyword>
<protein>
    <recommendedName>
        <fullName evidence="4 11">Adenosine kinase</fullName>
        <shortName evidence="11">AK</shortName>
        <ecNumber evidence="4 11">2.7.1.20</ecNumber>
    </recommendedName>
    <alternativeName>
        <fullName evidence="11">Adenosine 5'-phosphotransferase</fullName>
    </alternativeName>
</protein>
<dbReference type="EMBL" id="KI913160">
    <property type="protein sequence ID" value="ETV71348.1"/>
    <property type="molecule type" value="Genomic_DNA"/>
</dbReference>
<keyword evidence="8 11" id="KW-0418">Kinase</keyword>
<evidence type="ECO:0000256" key="4">
    <source>
        <dbReference type="ARBA" id="ARBA00012119"/>
    </source>
</evidence>
<sequence>MEVHQRRRLLAFGNPMVDLLMHVSSEFVSAHDLTHGEAVHAHISAEGRQRLLDEVLASPGVTRATGGSALNSARTIQCLLPPKSSVFVGAVGDDANGRFVHDESTNQGVDMHLHVIPTMATSTCVCLITPDNERTLVVHRAAHSHYALNDTFLDVLAAVDIVYVVAFGLSSVPRFDCVTYAATTLRPTQLFCLNLSSTNLLQNQAVVERLHTLLSSCHVILGNAREFRALASALHIPEVVSQMPAFAQQIATHTSMAPNVLLVITDAHNPTWIVQSAFSASFSVQTSQDITIRDTTGAGDAFVGGFFTGLMSNCHVNECIELGHICARRCVQNVGCQVRLTGDEMHRCTAILQSQAHGTNSLFASVLTRKSLV</sequence>
<dbReference type="EC" id="2.7.1.20" evidence="4 11"/>
<dbReference type="InterPro" id="IPR011611">
    <property type="entry name" value="PfkB_dom"/>
</dbReference>
<evidence type="ECO:0000256" key="1">
    <source>
        <dbReference type="ARBA" id="ARBA00001946"/>
    </source>
</evidence>
<dbReference type="InterPro" id="IPR029056">
    <property type="entry name" value="Ribokinase-like"/>
</dbReference>
<proteinExistence type="inferred from homology"/>
<evidence type="ECO:0000256" key="3">
    <source>
        <dbReference type="ARBA" id="ARBA00010688"/>
    </source>
</evidence>
<evidence type="ECO:0000256" key="2">
    <source>
        <dbReference type="ARBA" id="ARBA00004801"/>
    </source>
</evidence>
<dbReference type="UniPathway" id="UPA00588">
    <property type="reaction ID" value="UER00659"/>
</dbReference>